<dbReference type="OrthoDB" id="880456at2"/>
<dbReference type="RefSeq" id="WP_085475214.1">
    <property type="nucleotide sequence ID" value="NZ_FXBM01000001.1"/>
</dbReference>
<evidence type="ECO:0008006" key="3">
    <source>
        <dbReference type="Google" id="ProtNLM"/>
    </source>
</evidence>
<dbReference type="STRING" id="1891671.SAMN06295885_0736"/>
<accession>A0A1X7N4S2</accession>
<proteinExistence type="predicted"/>
<dbReference type="Proteomes" id="UP000193711">
    <property type="component" value="Unassembled WGS sequence"/>
</dbReference>
<evidence type="ECO:0000313" key="1">
    <source>
        <dbReference type="EMBL" id="SMH32416.1"/>
    </source>
</evidence>
<dbReference type="AlphaFoldDB" id="A0A1X7N4S2"/>
<dbReference type="Gene3D" id="3.30.530.20">
    <property type="match status" value="1"/>
</dbReference>
<dbReference type="EMBL" id="FXBM01000001">
    <property type="protein sequence ID" value="SMH32416.1"/>
    <property type="molecule type" value="Genomic_DNA"/>
</dbReference>
<dbReference type="SUPFAM" id="SSF55961">
    <property type="entry name" value="Bet v1-like"/>
    <property type="match status" value="1"/>
</dbReference>
<reference evidence="2" key="1">
    <citation type="submission" date="2017-04" db="EMBL/GenBank/DDBJ databases">
        <authorList>
            <person name="Varghese N."/>
            <person name="Submissions S."/>
        </authorList>
    </citation>
    <scope>NUCLEOTIDE SEQUENCE [LARGE SCALE GENOMIC DNA]</scope>
    <source>
        <strain evidence="2">VKM Ac-2121</strain>
    </source>
</reference>
<keyword evidence="2" id="KW-1185">Reference proteome</keyword>
<evidence type="ECO:0000313" key="2">
    <source>
        <dbReference type="Proteomes" id="UP000193711"/>
    </source>
</evidence>
<protein>
    <recommendedName>
        <fullName evidence="3">Polyketide cyclase / dehydrase and lipid transport</fullName>
    </recommendedName>
</protein>
<organism evidence="1 2">
    <name type="scientific">Rathayibacter oskolensis</name>
    <dbReference type="NCBI Taxonomy" id="1891671"/>
    <lineage>
        <taxon>Bacteria</taxon>
        <taxon>Bacillati</taxon>
        <taxon>Actinomycetota</taxon>
        <taxon>Actinomycetes</taxon>
        <taxon>Micrococcales</taxon>
        <taxon>Microbacteriaceae</taxon>
        <taxon>Rathayibacter</taxon>
    </lineage>
</organism>
<name>A0A1X7N4S2_9MICO</name>
<dbReference type="InterPro" id="IPR023393">
    <property type="entry name" value="START-like_dom_sf"/>
</dbReference>
<gene>
    <name evidence="1" type="ORF">SAMN06295885_0736</name>
</gene>
<sequence length="140" mass="15119">MTLFESRPVGVVIDVPASEVYDFVIDPANLPLWAEGLASASVEEVDGRWFADSPMGRVEVRFAPRNPFGVADHVVTLPDGSSVDNPLRILVNGDGAEVAFTVRRRPGMSLDDWDDDCARVAADLETLRLLLEGGRAPAQG</sequence>